<sequence>MRTYLQLAILLTCRKQNMTSVIGAGTVEDIHGSLPSDFEEYKRETIRRALKTLLNRGYINTGLKIGHKNSYYLSSKGYKETEKAGEKNVQE</sequence>
<keyword evidence="2" id="KW-1185">Reference proteome</keyword>
<evidence type="ECO:0000313" key="1">
    <source>
        <dbReference type="EMBL" id="EHR38758.1"/>
    </source>
</evidence>
<protein>
    <submittedName>
        <fullName evidence="1">Uncharacterized protein</fullName>
    </submittedName>
</protein>
<reference evidence="1 2" key="1">
    <citation type="submission" date="2012-01" db="EMBL/GenBank/DDBJ databases">
        <title>The Genome Sequence of Megamonas funiformis YIT 11815.</title>
        <authorList>
            <consortium name="The Broad Institute Genome Sequencing Platform"/>
            <person name="Earl A."/>
            <person name="Ward D."/>
            <person name="Feldgarden M."/>
            <person name="Gevers D."/>
            <person name="Morotomi M."/>
            <person name="Young S.K."/>
            <person name="Zeng Q."/>
            <person name="Gargeya S."/>
            <person name="Fitzgerald M."/>
            <person name="Haas B."/>
            <person name="Abouelleil A."/>
            <person name="Alvarado L."/>
            <person name="Arachchi H.M."/>
            <person name="Berlin A."/>
            <person name="Chapman S.B."/>
            <person name="Gearin G."/>
            <person name="Goldberg J."/>
            <person name="Griggs A."/>
            <person name="Gujja S."/>
            <person name="Hansen M."/>
            <person name="Heiman D."/>
            <person name="Howarth C."/>
            <person name="Larimer J."/>
            <person name="Lui A."/>
            <person name="MacDonald P.J.P."/>
            <person name="McCowen C."/>
            <person name="Montmayeur A."/>
            <person name="Murphy C."/>
            <person name="Neiman D."/>
            <person name="Pearson M."/>
            <person name="Priest M."/>
            <person name="Roberts A."/>
            <person name="Saif S."/>
            <person name="Shea T."/>
            <person name="Sisk P."/>
            <person name="Stolte C."/>
            <person name="Sykes S."/>
            <person name="Wortman J."/>
            <person name="Nusbaum C."/>
            <person name="Birren B."/>
        </authorList>
    </citation>
    <scope>NUCLEOTIDE SEQUENCE [LARGE SCALE GENOMIC DNA]</scope>
    <source>
        <strain evidence="1 2">YIT 11815</strain>
    </source>
</reference>
<dbReference type="Proteomes" id="UP000005963">
    <property type="component" value="Unassembled WGS sequence"/>
</dbReference>
<gene>
    <name evidence="1" type="ORF">HMPREF9454_00563</name>
</gene>
<evidence type="ECO:0000313" key="2">
    <source>
        <dbReference type="Proteomes" id="UP000005963"/>
    </source>
</evidence>
<dbReference type="RefSeq" id="WP_008537785.1">
    <property type="nucleotide sequence ID" value="NZ_JH601090.1"/>
</dbReference>
<name>A0ABP2NLW0_9FIRM</name>
<organism evidence="1 2">
    <name type="scientific">Megamonas funiformis YIT 11815</name>
    <dbReference type="NCBI Taxonomy" id="742816"/>
    <lineage>
        <taxon>Bacteria</taxon>
        <taxon>Bacillati</taxon>
        <taxon>Bacillota</taxon>
        <taxon>Negativicutes</taxon>
        <taxon>Selenomonadales</taxon>
        <taxon>Selenomonadaceae</taxon>
        <taxon>Megamonas</taxon>
    </lineage>
</organism>
<proteinExistence type="predicted"/>
<dbReference type="GeneID" id="62778732"/>
<comment type="caution">
    <text evidence="1">The sequence shown here is derived from an EMBL/GenBank/DDBJ whole genome shotgun (WGS) entry which is preliminary data.</text>
</comment>
<dbReference type="EMBL" id="ADMB01000024">
    <property type="protein sequence ID" value="EHR38758.1"/>
    <property type="molecule type" value="Genomic_DNA"/>
</dbReference>
<accession>A0ABP2NLW0</accession>